<evidence type="ECO:0000313" key="2">
    <source>
        <dbReference type="EMBL" id="TQV68437.1"/>
    </source>
</evidence>
<proteinExistence type="predicted"/>
<organism evidence="2 3">
    <name type="scientific">Aliiroseovarius halocynthiae</name>
    <dbReference type="NCBI Taxonomy" id="985055"/>
    <lineage>
        <taxon>Bacteria</taxon>
        <taxon>Pseudomonadati</taxon>
        <taxon>Pseudomonadota</taxon>
        <taxon>Alphaproteobacteria</taxon>
        <taxon>Rhodobacterales</taxon>
        <taxon>Paracoccaceae</taxon>
        <taxon>Aliiroseovarius</taxon>
    </lineage>
</organism>
<dbReference type="AlphaFoldDB" id="A0A545SU08"/>
<evidence type="ECO:0000259" key="1">
    <source>
        <dbReference type="PROSITE" id="PS51186"/>
    </source>
</evidence>
<dbReference type="EMBL" id="VICH01000004">
    <property type="protein sequence ID" value="TQV68437.1"/>
    <property type="molecule type" value="Genomic_DNA"/>
</dbReference>
<dbReference type="GO" id="GO:0016747">
    <property type="term" value="F:acyltransferase activity, transferring groups other than amino-acyl groups"/>
    <property type="evidence" value="ECO:0007669"/>
    <property type="project" value="InterPro"/>
</dbReference>
<dbReference type="SUPFAM" id="SSF55729">
    <property type="entry name" value="Acyl-CoA N-acyltransferases (Nat)"/>
    <property type="match status" value="1"/>
</dbReference>
<accession>A0A545SU08</accession>
<dbReference type="RefSeq" id="WP_142852189.1">
    <property type="nucleotide sequence ID" value="NZ_FXWW01000001.1"/>
</dbReference>
<sequence length="161" mass="18745">MRLDPITLPQRPALEQLFQLYLHDMSEFLGWPVADSGRYELPGGLLDPYWYDSDHWPYFVLIENELAGFSLVRKAPGASDRFDMGQFFILRKFRQGNAAQSAFALSAERHRGAWQVRVLPDNTRAVRFWRKATKALARNGQVEEQLLLYGHNQMHHLLFQV</sequence>
<keyword evidence="3" id="KW-1185">Reference proteome</keyword>
<dbReference type="PROSITE" id="PS51186">
    <property type="entry name" value="GNAT"/>
    <property type="match status" value="1"/>
</dbReference>
<dbReference type="InterPro" id="IPR000182">
    <property type="entry name" value="GNAT_dom"/>
</dbReference>
<dbReference type="Gene3D" id="3.40.630.30">
    <property type="match status" value="1"/>
</dbReference>
<keyword evidence="2" id="KW-0808">Transferase</keyword>
<dbReference type="InterPro" id="IPR016181">
    <property type="entry name" value="Acyl_CoA_acyltransferase"/>
</dbReference>
<dbReference type="Proteomes" id="UP000315816">
    <property type="component" value="Unassembled WGS sequence"/>
</dbReference>
<protein>
    <submittedName>
        <fullName evidence="2">GNAT family N-acetyltransferase</fullName>
    </submittedName>
</protein>
<comment type="caution">
    <text evidence="2">The sequence shown here is derived from an EMBL/GenBank/DDBJ whole genome shotgun (WGS) entry which is preliminary data.</text>
</comment>
<feature type="domain" description="N-acetyltransferase" evidence="1">
    <location>
        <begin position="1"/>
        <end position="161"/>
    </location>
</feature>
<name>A0A545SU08_9RHOB</name>
<reference evidence="2 3" key="1">
    <citation type="submission" date="2019-06" db="EMBL/GenBank/DDBJ databases">
        <title>A novel species of marine bacteria.</title>
        <authorList>
            <person name="Wang Y."/>
        </authorList>
    </citation>
    <scope>NUCLEOTIDE SEQUENCE [LARGE SCALE GENOMIC DNA]</scope>
    <source>
        <strain evidence="2 3">MA1-10</strain>
    </source>
</reference>
<dbReference type="OrthoDB" id="8479334at2"/>
<gene>
    <name evidence="2" type="ORF">FIL88_02260</name>
</gene>
<evidence type="ECO:0000313" key="3">
    <source>
        <dbReference type="Proteomes" id="UP000315816"/>
    </source>
</evidence>